<dbReference type="AlphaFoldDB" id="A0A1I7ZGV3"/>
<evidence type="ECO:0000313" key="2">
    <source>
        <dbReference type="WBParaSite" id="L893_g2619.t1"/>
    </source>
</evidence>
<dbReference type="WBParaSite" id="L893_g2619.t1">
    <property type="protein sequence ID" value="L893_g2619.t1"/>
    <property type="gene ID" value="L893_g2619"/>
</dbReference>
<organism evidence="1 2">
    <name type="scientific">Steinernema glaseri</name>
    <dbReference type="NCBI Taxonomy" id="37863"/>
    <lineage>
        <taxon>Eukaryota</taxon>
        <taxon>Metazoa</taxon>
        <taxon>Ecdysozoa</taxon>
        <taxon>Nematoda</taxon>
        <taxon>Chromadorea</taxon>
        <taxon>Rhabditida</taxon>
        <taxon>Tylenchina</taxon>
        <taxon>Panagrolaimomorpha</taxon>
        <taxon>Strongyloidoidea</taxon>
        <taxon>Steinernematidae</taxon>
        <taxon>Steinernema</taxon>
    </lineage>
</organism>
<reference evidence="2" key="1">
    <citation type="submission" date="2016-11" db="UniProtKB">
        <authorList>
            <consortium name="WormBaseParasite"/>
        </authorList>
    </citation>
    <scope>IDENTIFICATION</scope>
</reference>
<protein>
    <submittedName>
        <fullName evidence="2">FBA_2 domain-containing protein</fullName>
    </submittedName>
</protein>
<dbReference type="Proteomes" id="UP000095287">
    <property type="component" value="Unplaced"/>
</dbReference>
<name>A0A1I7ZGV3_9BILA</name>
<sequence>MNPLILGLSRSSPFATILRMDEVPFAFCEAVYATLFNNTLPSLGELSGHYGDIARRMYPNMVDYVVSVKDGAEKPEFLYYNFDGRKVRTPGEIEAVPKKFVCRATIHLWDGKKENVSRAIVKRYPYARYQFKLNSSSINEDWVDLACSLKRLNTVVIKKKLDDDAIRLFQKLVDSQKLSWLVVHEKACEGGFFDVLKSLLCQDYFKGLKINKKSGGPWRSTVVRDLLEFWSENGEKVRGTRFSVHENCVGGIQQLEEFVLERAGVSPTLAAATGGSGLTDTLRTFGMNFALKLCSKEECDLIDKYYQHNHTLYYKPSCVYKYEEGEGDERRRIYISFDCSK</sequence>
<accession>A0A1I7ZGV3</accession>
<evidence type="ECO:0000313" key="1">
    <source>
        <dbReference type="Proteomes" id="UP000095287"/>
    </source>
</evidence>
<proteinExistence type="predicted"/>
<keyword evidence="1" id="KW-1185">Reference proteome</keyword>